<feature type="region of interest" description="Disordered" evidence="1">
    <location>
        <begin position="301"/>
        <end position="414"/>
    </location>
</feature>
<feature type="region of interest" description="Disordered" evidence="1">
    <location>
        <begin position="552"/>
        <end position="630"/>
    </location>
</feature>
<feature type="compositionally biased region" description="Basic and acidic residues" evidence="1">
    <location>
        <begin position="370"/>
        <end position="384"/>
    </location>
</feature>
<feature type="compositionally biased region" description="Basic and acidic residues" evidence="1">
    <location>
        <begin position="245"/>
        <end position="264"/>
    </location>
</feature>
<feature type="compositionally biased region" description="Polar residues" evidence="1">
    <location>
        <begin position="345"/>
        <end position="368"/>
    </location>
</feature>
<feature type="region of interest" description="Disordered" evidence="1">
    <location>
        <begin position="446"/>
        <end position="509"/>
    </location>
</feature>
<comment type="caution">
    <text evidence="2">The sequence shown here is derived from an EMBL/GenBank/DDBJ whole genome shotgun (WGS) entry which is preliminary data.</text>
</comment>
<feature type="compositionally biased region" description="Basic and acidic residues" evidence="1">
    <location>
        <begin position="52"/>
        <end position="62"/>
    </location>
</feature>
<dbReference type="AlphaFoldDB" id="A0AAI8YJF2"/>
<feature type="compositionally biased region" description="Pro residues" evidence="1">
    <location>
        <begin position="101"/>
        <end position="111"/>
    </location>
</feature>
<feature type="compositionally biased region" description="Basic and acidic residues" evidence="1">
    <location>
        <begin position="74"/>
        <end position="83"/>
    </location>
</feature>
<feature type="region of interest" description="Disordered" evidence="1">
    <location>
        <begin position="1"/>
        <end position="124"/>
    </location>
</feature>
<dbReference type="EMBL" id="CAUWAG010000010">
    <property type="protein sequence ID" value="CAJ2506975.1"/>
    <property type="molecule type" value="Genomic_DNA"/>
</dbReference>
<evidence type="ECO:0000313" key="2">
    <source>
        <dbReference type="EMBL" id="CAJ2506975.1"/>
    </source>
</evidence>
<name>A0AAI8YJF2_9PEZI</name>
<evidence type="ECO:0000256" key="1">
    <source>
        <dbReference type="SAM" id="MobiDB-lite"/>
    </source>
</evidence>
<feature type="compositionally biased region" description="Polar residues" evidence="1">
    <location>
        <begin position="86"/>
        <end position="100"/>
    </location>
</feature>
<organism evidence="2 3">
    <name type="scientific">Anthostomella pinea</name>
    <dbReference type="NCBI Taxonomy" id="933095"/>
    <lineage>
        <taxon>Eukaryota</taxon>
        <taxon>Fungi</taxon>
        <taxon>Dikarya</taxon>
        <taxon>Ascomycota</taxon>
        <taxon>Pezizomycotina</taxon>
        <taxon>Sordariomycetes</taxon>
        <taxon>Xylariomycetidae</taxon>
        <taxon>Xylariales</taxon>
        <taxon>Xylariaceae</taxon>
        <taxon>Anthostomella</taxon>
    </lineage>
</organism>
<feature type="region of interest" description="Disordered" evidence="1">
    <location>
        <begin position="204"/>
        <end position="265"/>
    </location>
</feature>
<evidence type="ECO:0000313" key="3">
    <source>
        <dbReference type="Proteomes" id="UP001295740"/>
    </source>
</evidence>
<dbReference type="Proteomes" id="UP001295740">
    <property type="component" value="Unassembled WGS sequence"/>
</dbReference>
<feature type="compositionally biased region" description="Basic and acidic residues" evidence="1">
    <location>
        <begin position="313"/>
        <end position="326"/>
    </location>
</feature>
<proteinExistence type="predicted"/>
<protein>
    <submittedName>
        <fullName evidence="2">Uu.00g081610.m01.CDS01</fullName>
    </submittedName>
</protein>
<gene>
    <name evidence="2" type="ORF">KHLLAP_LOCUS7443</name>
</gene>
<reference evidence="2" key="1">
    <citation type="submission" date="2023-10" db="EMBL/GenBank/DDBJ databases">
        <authorList>
            <person name="Hackl T."/>
        </authorList>
    </citation>
    <scope>NUCLEOTIDE SEQUENCE</scope>
</reference>
<sequence>MDSHGPGPPHPRRPSSRLKQNPFLLADEESQHVASTHHSHGKPAAIVVYDDLDCRDPRDVHHPHSHSTQGPWNRSEKSDEKAKTSGHLQTTTVSCTSSEPQAPPKTEPGPAPHTADESTVHRHHSAGFHNQHHVAEHLAFGLGQEAYDRIQRAREETNKSISAHSLDAVATASADPVARSARQLKPLTPAQPVTRIASFQYTQDAVSPGHPSHDEHHSSAETVGPHSFAQHGMPVESMRESGSIHGRDDTQHHHAQRVVDHDRPANQYRQHSWFHLGKDSGYEGDVQHHLPAHEHNRFHDHVQSVQHSTQAESSHHEDEHSRENVIRDSPAIHPRTGVHDEHSHNSQQRSWVDQLGHSTSEHAVQGTSAAHEKHEESHMLDEPKPFQSKHSVPRKRISSPPAWLKNPTKQAANATAKLHHINTRRHDFPAHKRGYLSNINVDDLNENEASRERNSNQELRTRRRGSRSILASSHNEEHATSAPLPAGASHAGQHKDTHSRTDRLSNVHEHSQYIHKATCRESFSPFSQEVNKSSYLGLDPKISVQQASPVLVEQTQSQHARRHIGSPAPVHQGTVRSHDFDRGGPSFRSSAIGEAHERHNGRHDERHDERHDARHEGSALESHYQEATRRAKTELEEVLMETHEQGENSPRTISDRPLLQPRQLPLHHEASVTTETSEGHDTHHSYLVLERRESSHMIDVLSELEVHRPAPIPPPNHDCDWKERYMELTAEIRLLKAELSTQASFRGSEMLNTRSEQHQHEGLAPQDDGDLGIEGLTIVMHFKGKDDLVINTDLSQGMEPSESSEYLESR</sequence>
<accession>A0AAI8YJF2</accession>
<feature type="compositionally biased region" description="Basic and acidic residues" evidence="1">
    <location>
        <begin position="594"/>
        <end position="630"/>
    </location>
</feature>
<keyword evidence="3" id="KW-1185">Reference proteome</keyword>
<feature type="compositionally biased region" description="Basic and acidic residues" evidence="1">
    <location>
        <begin position="493"/>
        <end position="509"/>
    </location>
</feature>